<evidence type="ECO:0000259" key="1">
    <source>
        <dbReference type="Pfam" id="PF08031"/>
    </source>
</evidence>
<feature type="domain" description="Berberine/berberine-like" evidence="1">
    <location>
        <begin position="7"/>
        <end position="32"/>
    </location>
</feature>
<dbReference type="Pfam" id="PF08031">
    <property type="entry name" value="BBE"/>
    <property type="match status" value="1"/>
</dbReference>
<dbReference type="GO" id="GO:0016491">
    <property type="term" value="F:oxidoreductase activity"/>
    <property type="evidence" value="ECO:0007669"/>
    <property type="project" value="InterPro"/>
</dbReference>
<dbReference type="InterPro" id="IPR012951">
    <property type="entry name" value="BBE"/>
</dbReference>
<protein>
    <recommendedName>
        <fullName evidence="1">Berberine/berberine-like domain-containing protein</fullName>
    </recommendedName>
</protein>
<keyword evidence="2" id="KW-0614">Plasmid</keyword>
<dbReference type="EMBL" id="NOWT01000012">
    <property type="protein sequence ID" value="OYD83613.1"/>
    <property type="molecule type" value="Genomic_DNA"/>
</dbReference>
<evidence type="ECO:0000313" key="3">
    <source>
        <dbReference type="Proteomes" id="UP000215367"/>
    </source>
</evidence>
<dbReference type="RefSeq" id="WP_094303824.1">
    <property type="nucleotide sequence ID" value="NZ_NOWT01000012.1"/>
</dbReference>
<reference evidence="2 3" key="1">
    <citation type="submission" date="2017-07" db="EMBL/GenBank/DDBJ databases">
        <title>Whole genome sequence of Azospirillum brasilense 2A1, a potential biofertilizer strain.</title>
        <authorList>
            <person name="Fontana C.A."/>
            <person name="Toffoli L.M."/>
            <person name="Salazar S.M."/>
            <person name="Puglisi E."/>
            <person name="Pedraza R."/>
            <person name="Bassi D."/>
            <person name="Cocconcelli P.S."/>
        </authorList>
    </citation>
    <scope>NUCLEOTIDE SEQUENCE [LARGE SCALE GENOMIC DNA]</scope>
    <source>
        <strain evidence="2 3">2A1</strain>
        <plasmid evidence="2">unnamed</plasmid>
    </source>
</reference>
<organism evidence="2 3">
    <name type="scientific">Azospirillum brasilense</name>
    <dbReference type="NCBI Taxonomy" id="192"/>
    <lineage>
        <taxon>Bacteria</taxon>
        <taxon>Pseudomonadati</taxon>
        <taxon>Pseudomonadota</taxon>
        <taxon>Alphaproteobacteria</taxon>
        <taxon>Rhodospirillales</taxon>
        <taxon>Azospirillaceae</taxon>
        <taxon>Azospirillum</taxon>
    </lineage>
</organism>
<proteinExistence type="predicted"/>
<comment type="caution">
    <text evidence="2">The sequence shown here is derived from an EMBL/GenBank/DDBJ whole genome shotgun (WGS) entry which is preliminary data.</text>
</comment>
<accession>A0A235HDM8</accession>
<evidence type="ECO:0000313" key="2">
    <source>
        <dbReference type="EMBL" id="OYD83613.1"/>
    </source>
</evidence>
<geneLocation type="plasmid" evidence="2">
    <name>unnamed</name>
</geneLocation>
<name>A0A235HDM8_AZOBR</name>
<dbReference type="Proteomes" id="UP000215367">
    <property type="component" value="Unassembled WGS sequence"/>
</dbReference>
<sequence>MCGACGFNFDCLAITKTKYYPENLFRMNQHIPP</sequence>
<gene>
    <name evidence="2" type="ORF">CHT98_14030</name>
</gene>
<dbReference type="GO" id="GO:0050660">
    <property type="term" value="F:flavin adenine dinucleotide binding"/>
    <property type="evidence" value="ECO:0007669"/>
    <property type="project" value="InterPro"/>
</dbReference>
<dbReference type="AlphaFoldDB" id="A0A235HDM8"/>